<evidence type="ECO:0000313" key="3">
    <source>
        <dbReference type="Proteomes" id="UP000321479"/>
    </source>
</evidence>
<name>A0A5B8UYG5_9SPHI</name>
<dbReference type="KEGG" id="mgin:FRZ54_12950"/>
<dbReference type="PROSITE" id="PS50042">
    <property type="entry name" value="CNMP_BINDING_3"/>
    <property type="match status" value="1"/>
</dbReference>
<sequence length="186" mass="21742">MYGLLKRYLIANGFTEIDHEHLNLYKPKAVRKKATLLAAGDTCGELYFINKGCIRTFYLNKDGKERTRYIALEGIIVTALDSFINQAPSFEFVEAVENCEVLVISRGNFYKLVDEDARWAAFYRNLLEQAYTYQNRRIESLVSLSAKQRFEEVMKHHPEYIRRLPNHIFATYLDISQETLSRLKSK</sequence>
<dbReference type="OrthoDB" id="1092431at2"/>
<evidence type="ECO:0000313" key="2">
    <source>
        <dbReference type="EMBL" id="QEC63446.1"/>
    </source>
</evidence>
<dbReference type="AlphaFoldDB" id="A0A5B8UYG5"/>
<dbReference type="CDD" id="cd00038">
    <property type="entry name" value="CAP_ED"/>
    <property type="match status" value="1"/>
</dbReference>
<dbReference type="Pfam" id="PF00027">
    <property type="entry name" value="cNMP_binding"/>
    <property type="match status" value="1"/>
</dbReference>
<dbReference type="Gene3D" id="2.60.120.10">
    <property type="entry name" value="Jelly Rolls"/>
    <property type="match status" value="1"/>
</dbReference>
<dbReference type="InterPro" id="IPR014710">
    <property type="entry name" value="RmlC-like_jellyroll"/>
</dbReference>
<gene>
    <name evidence="2" type="ORF">FRZ54_12950</name>
</gene>
<dbReference type="RefSeq" id="WP_147032022.1">
    <property type="nucleotide sequence ID" value="NZ_CP042436.1"/>
</dbReference>
<dbReference type="InterPro" id="IPR000595">
    <property type="entry name" value="cNMP-bd_dom"/>
</dbReference>
<keyword evidence="3" id="KW-1185">Reference proteome</keyword>
<proteinExistence type="predicted"/>
<organism evidence="2 3">
    <name type="scientific">Mucilaginibacter ginsenosidivorans</name>
    <dbReference type="NCBI Taxonomy" id="398053"/>
    <lineage>
        <taxon>Bacteria</taxon>
        <taxon>Pseudomonadati</taxon>
        <taxon>Bacteroidota</taxon>
        <taxon>Sphingobacteriia</taxon>
        <taxon>Sphingobacteriales</taxon>
        <taxon>Sphingobacteriaceae</taxon>
        <taxon>Mucilaginibacter</taxon>
    </lineage>
</organism>
<dbReference type="Proteomes" id="UP000321479">
    <property type="component" value="Chromosome"/>
</dbReference>
<dbReference type="EMBL" id="CP042436">
    <property type="protein sequence ID" value="QEC63446.1"/>
    <property type="molecule type" value="Genomic_DNA"/>
</dbReference>
<dbReference type="InterPro" id="IPR018490">
    <property type="entry name" value="cNMP-bd_dom_sf"/>
</dbReference>
<evidence type="ECO:0000259" key="1">
    <source>
        <dbReference type="PROSITE" id="PS50042"/>
    </source>
</evidence>
<reference evidence="2 3" key="1">
    <citation type="journal article" date="2017" name="Curr. Microbiol.">
        <title>Mucilaginibacter ginsenosidivorans sp. nov., Isolated from Soil of Ginseng Field.</title>
        <authorList>
            <person name="Kim M.M."/>
            <person name="Siddiqi M.Z."/>
            <person name="Im W.T."/>
        </authorList>
    </citation>
    <scope>NUCLEOTIDE SEQUENCE [LARGE SCALE GENOMIC DNA]</scope>
    <source>
        <strain evidence="2 3">Gsoil 3017</strain>
    </source>
</reference>
<protein>
    <submittedName>
        <fullName evidence="2">Crp/Fnr family transcriptional regulator</fullName>
    </submittedName>
</protein>
<accession>A0A5B8UYG5</accession>
<dbReference type="SUPFAM" id="SSF51206">
    <property type="entry name" value="cAMP-binding domain-like"/>
    <property type="match status" value="1"/>
</dbReference>
<feature type="domain" description="Cyclic nucleotide-binding" evidence="1">
    <location>
        <begin position="35"/>
        <end position="113"/>
    </location>
</feature>